<keyword evidence="4 5" id="KW-0687">Ribonucleoprotein</keyword>
<comment type="similarity">
    <text evidence="5">Belongs to the bacterial ribosomal protein bL25 family. CTC subfamily.</text>
</comment>
<dbReference type="GO" id="GO:0005840">
    <property type="term" value="C:ribosome"/>
    <property type="evidence" value="ECO:0007669"/>
    <property type="project" value="UniProtKB-KW"/>
</dbReference>
<dbReference type="Pfam" id="PF14693">
    <property type="entry name" value="Ribosomal_TL5_C"/>
    <property type="match status" value="1"/>
</dbReference>
<evidence type="ECO:0000313" key="8">
    <source>
        <dbReference type="EMBL" id="WPX97921.1"/>
    </source>
</evidence>
<evidence type="ECO:0000256" key="5">
    <source>
        <dbReference type="HAMAP-Rule" id="MF_01334"/>
    </source>
</evidence>
<dbReference type="Pfam" id="PF01386">
    <property type="entry name" value="Ribosomal_L25p"/>
    <property type="match status" value="1"/>
</dbReference>
<sequence>MHESSHLAVNEQYHQPCVLIGQKREITGTSSARKLRNEGAIPIAIYTKKAETLLFSIPQKELELAVSKKLLDSRILYIKVDGSEQILKSVIKCVHKHPVTGRIISLEMQKFSDGEKVKVPLNIKVMDHLLSPGIKKGGFPYLHLRTIDCYCNSSDIPSYVSLSVTGMEVGDVRYSSDIVLPSGITVSSLKNLRILTVYGKKG</sequence>
<evidence type="ECO:0000256" key="3">
    <source>
        <dbReference type="ARBA" id="ARBA00022980"/>
    </source>
</evidence>
<organism evidence="8 9">
    <name type="scientific">Candidatus Fokinia crypta</name>
    <dbReference type="NCBI Taxonomy" id="1920990"/>
    <lineage>
        <taxon>Bacteria</taxon>
        <taxon>Pseudomonadati</taxon>
        <taxon>Pseudomonadota</taxon>
        <taxon>Alphaproteobacteria</taxon>
        <taxon>Rickettsiales</taxon>
        <taxon>Candidatus Midichloriaceae</taxon>
        <taxon>Candidatus Fokinia</taxon>
    </lineage>
</organism>
<dbReference type="Proteomes" id="UP001325140">
    <property type="component" value="Chromosome"/>
</dbReference>
<dbReference type="RefSeq" id="WP_323721900.1">
    <property type="nucleotide sequence ID" value="NZ_CP110343.1"/>
</dbReference>
<feature type="domain" description="Large ribosomal subunit protein bL25 L25" evidence="6">
    <location>
        <begin position="21"/>
        <end position="105"/>
    </location>
</feature>
<dbReference type="InterPro" id="IPR001021">
    <property type="entry name" value="Ribosomal_bL25_long"/>
</dbReference>
<dbReference type="EMBL" id="CP110343">
    <property type="protein sequence ID" value="WPX97921.1"/>
    <property type="molecule type" value="Genomic_DNA"/>
</dbReference>
<evidence type="ECO:0000313" key="9">
    <source>
        <dbReference type="Proteomes" id="UP001325140"/>
    </source>
</evidence>
<proteinExistence type="inferred from homology"/>
<evidence type="ECO:0000256" key="2">
    <source>
        <dbReference type="ARBA" id="ARBA00022884"/>
    </source>
</evidence>
<dbReference type="SUPFAM" id="SSF50715">
    <property type="entry name" value="Ribosomal protein L25-like"/>
    <property type="match status" value="1"/>
</dbReference>
<dbReference type="Gene3D" id="2.40.240.10">
    <property type="entry name" value="Ribosomal Protein L25, Chain P"/>
    <property type="match status" value="1"/>
</dbReference>
<dbReference type="Gene3D" id="2.170.120.20">
    <property type="entry name" value="Ribosomal protein L25, beta domain"/>
    <property type="match status" value="1"/>
</dbReference>
<dbReference type="InterPro" id="IPR029751">
    <property type="entry name" value="Ribosomal_L25_dom"/>
</dbReference>
<evidence type="ECO:0000256" key="1">
    <source>
        <dbReference type="ARBA" id="ARBA00022730"/>
    </source>
</evidence>
<comment type="function">
    <text evidence="5">This is one of the proteins that binds to the 5S RNA in the ribosome where it forms part of the central protuberance.</text>
</comment>
<dbReference type="PANTHER" id="PTHR33284:SF1">
    <property type="entry name" value="RIBOSOMAL PROTEIN L25_GLN-TRNA SYNTHETASE, ANTI-CODON-BINDING DOMAIN-CONTAINING PROTEIN"/>
    <property type="match status" value="1"/>
</dbReference>
<dbReference type="NCBIfam" id="TIGR00731">
    <property type="entry name" value="bL25_bact_ctc"/>
    <property type="match status" value="1"/>
</dbReference>
<dbReference type="HAMAP" id="MF_01334">
    <property type="entry name" value="Ribosomal_bL25_CTC"/>
    <property type="match status" value="1"/>
</dbReference>
<dbReference type="CDD" id="cd00495">
    <property type="entry name" value="Ribosomal_L25_TL5_CTC"/>
    <property type="match status" value="1"/>
</dbReference>
<comment type="subunit">
    <text evidence="5">Part of the 50S ribosomal subunit; part of the 5S rRNA/L5/L18/L25 subcomplex. Contacts the 5S rRNA. Binds to the 5S rRNA independently of L5 and L18.</text>
</comment>
<protein>
    <recommendedName>
        <fullName evidence="5">Large ribosomal subunit protein bL25</fullName>
    </recommendedName>
    <alternativeName>
        <fullName evidence="5">General stress protein CTC</fullName>
    </alternativeName>
</protein>
<dbReference type="InterPro" id="IPR020057">
    <property type="entry name" value="Ribosomal_bL25_b-dom"/>
</dbReference>
<dbReference type="InterPro" id="IPR020056">
    <property type="entry name" value="Rbsml_bL25/Gln-tRNA_synth_N"/>
</dbReference>
<dbReference type="PANTHER" id="PTHR33284">
    <property type="entry name" value="RIBOSOMAL PROTEIN L25/GLN-TRNA SYNTHETASE, ANTI-CODON-BINDING DOMAIN-CONTAINING PROTEIN"/>
    <property type="match status" value="1"/>
</dbReference>
<evidence type="ECO:0000259" key="6">
    <source>
        <dbReference type="Pfam" id="PF01386"/>
    </source>
</evidence>
<accession>A0ABZ0URN7</accession>
<dbReference type="InterPro" id="IPR011035">
    <property type="entry name" value="Ribosomal_bL25/Gln-tRNA_synth"/>
</dbReference>
<gene>
    <name evidence="5" type="primary">rplY</name>
    <name evidence="5" type="synonym">ctc</name>
    <name evidence="8" type="ORF">Fokcrypt_00445</name>
</gene>
<evidence type="ECO:0000259" key="7">
    <source>
        <dbReference type="Pfam" id="PF14693"/>
    </source>
</evidence>
<keyword evidence="1 5" id="KW-0699">rRNA-binding</keyword>
<reference evidence="8" key="1">
    <citation type="submission" date="2022-10" db="EMBL/GenBank/DDBJ databases">
        <title>Host association and intracellularity evolved multiple times independently in the Rickettsiales.</title>
        <authorList>
            <person name="Castelli M."/>
            <person name="Nardi T."/>
            <person name="Gammuto L."/>
            <person name="Bellinzona G."/>
            <person name="Sabaneyeva E."/>
            <person name="Potekhin A."/>
            <person name="Serra V."/>
            <person name="Petroni G."/>
            <person name="Sassera D."/>
        </authorList>
    </citation>
    <scope>NUCLEOTIDE SEQUENCE [LARGE SCALE GENOMIC DNA]</scope>
    <source>
        <strain evidence="8">US_Bl 11III1</strain>
    </source>
</reference>
<evidence type="ECO:0000256" key="4">
    <source>
        <dbReference type="ARBA" id="ARBA00023274"/>
    </source>
</evidence>
<keyword evidence="9" id="KW-1185">Reference proteome</keyword>
<keyword evidence="2 5" id="KW-0694">RNA-binding</keyword>
<keyword evidence="3 5" id="KW-0689">Ribosomal protein</keyword>
<feature type="domain" description="Large ribosomal subunit protein bL25 beta" evidence="7">
    <location>
        <begin position="116"/>
        <end position="198"/>
    </location>
</feature>
<name>A0ABZ0URN7_9RICK</name>
<dbReference type="InterPro" id="IPR037121">
    <property type="entry name" value="Ribosomal_bL25_C"/>
</dbReference>
<dbReference type="InterPro" id="IPR020930">
    <property type="entry name" value="Ribosomal_uL5_bac-type"/>
</dbReference>